<reference evidence="35 36" key="1">
    <citation type="journal article" date="2018" name="Evol. Lett.">
        <title>Horizontal gene cluster transfer increased hallucinogenic mushroom diversity.</title>
        <authorList>
            <person name="Reynolds H.T."/>
            <person name="Vijayakumar V."/>
            <person name="Gluck-Thaler E."/>
            <person name="Korotkin H.B."/>
            <person name="Matheny P.B."/>
            <person name="Slot J.C."/>
        </authorList>
    </citation>
    <scope>NUCLEOTIDE SEQUENCE [LARGE SCALE GENOMIC DNA]</scope>
    <source>
        <strain evidence="35 36">2629</strain>
    </source>
</reference>
<dbReference type="CDD" id="cd00502">
    <property type="entry name" value="DHQase_I"/>
    <property type="match status" value="1"/>
</dbReference>
<dbReference type="Gene3D" id="3.40.50.1360">
    <property type="match status" value="1"/>
</dbReference>
<evidence type="ECO:0000259" key="33">
    <source>
        <dbReference type="Pfam" id="PF18317"/>
    </source>
</evidence>
<evidence type="ECO:0000256" key="26">
    <source>
        <dbReference type="ARBA" id="ARBA00054455"/>
    </source>
</evidence>
<feature type="active site" description="Proton acceptor; for 3-dehydroquinate synthase activity" evidence="27">
    <location>
        <position position="665"/>
    </location>
</feature>
<comment type="pathway">
    <text evidence="5">Carbohydrate degradation; pentose phosphate pathway; D-ribose 5-phosphate from D-ribulose 5-phosphate (non-oxidative stage): step 1/1.</text>
</comment>
<dbReference type="GO" id="GO:0003855">
    <property type="term" value="F:3-dehydroquinate dehydratase activity"/>
    <property type="evidence" value="ECO:0007669"/>
    <property type="project" value="UniProtKB-UniRule"/>
</dbReference>
<comment type="similarity">
    <text evidence="27">In the 3rd section; belongs to the shikimate kinase family.</text>
</comment>
<comment type="catalytic activity">
    <reaction evidence="24">
        <text>3-phosphoshikimate + phosphoenolpyruvate = 5-O-(1-carboxyvinyl)-3-phosphoshikimate + phosphate</text>
        <dbReference type="Rhea" id="RHEA:21256"/>
        <dbReference type="ChEBI" id="CHEBI:43474"/>
        <dbReference type="ChEBI" id="CHEBI:57701"/>
        <dbReference type="ChEBI" id="CHEBI:58702"/>
        <dbReference type="ChEBI" id="CHEBI:145989"/>
        <dbReference type="EC" id="2.5.1.19"/>
    </reaction>
    <physiologicalReaction direction="left-to-right" evidence="24">
        <dbReference type="Rhea" id="RHEA:21257"/>
    </physiologicalReaction>
</comment>
<comment type="caution">
    <text evidence="27">Lacks conserved residue(s) required for the propagation of feature annotation.</text>
</comment>
<evidence type="ECO:0000259" key="34">
    <source>
        <dbReference type="Pfam" id="PF24621"/>
    </source>
</evidence>
<comment type="similarity">
    <text evidence="6">In the 2nd section; belongs to the type-I 3-dehydroquinase family.</text>
</comment>
<feature type="binding site" evidence="27">
    <location>
        <position position="505"/>
    </location>
    <ligand>
        <name>NAD(+)</name>
        <dbReference type="ChEBI" id="CHEBI:57540"/>
    </ligand>
</feature>
<dbReference type="PANTHER" id="PTHR21090">
    <property type="entry name" value="AROM/DEHYDROQUINATE SYNTHASE"/>
    <property type="match status" value="1"/>
</dbReference>
<evidence type="ECO:0000256" key="18">
    <source>
        <dbReference type="ARBA" id="ARBA00022857"/>
    </source>
</evidence>
<feature type="binding site" evidence="27">
    <location>
        <begin position="580"/>
        <end position="583"/>
    </location>
    <ligand>
        <name>7-phospho-2-dehydro-3-deoxy-D-arabino-heptonate</name>
        <dbReference type="ChEBI" id="CHEBI:58394"/>
    </ligand>
</feature>
<evidence type="ECO:0000259" key="29">
    <source>
        <dbReference type="Pfam" id="PF00275"/>
    </source>
</evidence>
<comment type="subunit">
    <text evidence="27">Homodimer.</text>
</comment>
<dbReference type="Gene3D" id="1.20.1090.10">
    <property type="entry name" value="Dehydroquinate synthase-like - alpha domain"/>
    <property type="match status" value="1"/>
</dbReference>
<dbReference type="FunFam" id="3.40.50.1970:FF:000007">
    <property type="entry name" value="Pentafunctional AROM polypeptide"/>
    <property type="match status" value="1"/>
</dbReference>
<comment type="pathway">
    <text evidence="27">Metabolic intermediate biosynthesis; chorismate biosynthesis; chorismate from D-erythrose 4-phosphate and phosphoenolpyruvate: step 4/7.</text>
</comment>
<dbReference type="NCBIfam" id="TIGR01356">
    <property type="entry name" value="aroA"/>
    <property type="match status" value="1"/>
</dbReference>
<feature type="binding site" evidence="27">
    <location>
        <position position="640"/>
    </location>
    <ligand>
        <name>7-phospho-2-dehydro-3-deoxy-D-arabino-heptonate</name>
        <dbReference type="ChEBI" id="CHEBI:58394"/>
    </ligand>
</feature>
<dbReference type="GO" id="GO:0003856">
    <property type="term" value="F:3-dehydroquinate synthase activity"/>
    <property type="evidence" value="ECO:0007669"/>
    <property type="project" value="UniProtKB-UniRule"/>
</dbReference>
<evidence type="ECO:0000256" key="5">
    <source>
        <dbReference type="ARBA" id="ARBA00004988"/>
    </source>
</evidence>
<evidence type="ECO:0000256" key="2">
    <source>
        <dbReference type="ARBA" id="ARBA00004496"/>
    </source>
</evidence>
<feature type="active site" description="Proton acceptor; for 3-dehydroquinate synthase activity" evidence="27">
    <location>
        <position position="650"/>
    </location>
</feature>
<feature type="binding site" evidence="27">
    <location>
        <position position="532"/>
    </location>
    <ligand>
        <name>7-phospho-2-dehydro-3-deoxy-D-arabino-heptonate</name>
        <dbReference type="ChEBI" id="CHEBI:58394"/>
    </ligand>
</feature>
<feature type="binding site" evidence="27">
    <location>
        <position position="547"/>
    </location>
    <ligand>
        <name>NAD(+)</name>
        <dbReference type="ChEBI" id="CHEBI:57540"/>
    </ligand>
</feature>
<evidence type="ECO:0000256" key="25">
    <source>
        <dbReference type="ARBA" id="ARBA00048567"/>
    </source>
</evidence>
<evidence type="ECO:0000259" key="32">
    <source>
        <dbReference type="Pfam" id="PF08501"/>
    </source>
</evidence>
<dbReference type="Pfam" id="PF06026">
    <property type="entry name" value="Rib_5-P_isom_A"/>
    <property type="match status" value="1"/>
</dbReference>
<evidence type="ECO:0000256" key="1">
    <source>
        <dbReference type="ARBA" id="ARBA00001713"/>
    </source>
</evidence>
<dbReference type="FunFam" id="3.40.50.300:FF:001256">
    <property type="entry name" value="Pentafunctional AROM polypeptide"/>
    <property type="match status" value="1"/>
</dbReference>
<dbReference type="Pfam" id="PF01202">
    <property type="entry name" value="SKI"/>
    <property type="match status" value="1"/>
</dbReference>
<dbReference type="SUPFAM" id="SSF75445">
    <property type="entry name" value="D-ribose-5-phosphate isomerase (RpiA), lid domain"/>
    <property type="match status" value="1"/>
</dbReference>
<evidence type="ECO:0000256" key="16">
    <source>
        <dbReference type="ARBA" id="ARBA00022833"/>
    </source>
</evidence>
<feature type="binding site" evidence="27">
    <location>
        <position position="677"/>
    </location>
    <ligand>
        <name>Zn(2+)</name>
        <dbReference type="ChEBI" id="CHEBI:29105"/>
        <note>catalytic</note>
    </ligand>
</feature>
<keyword evidence="18 27" id="KW-0521">NADP</keyword>
<feature type="binding site" evidence="27">
    <location>
        <position position="516"/>
    </location>
    <ligand>
        <name>7-phospho-2-dehydro-3-deoxy-D-arabino-heptonate</name>
        <dbReference type="ChEBI" id="CHEBI:58394"/>
    </ligand>
</feature>
<dbReference type="FunFam" id="1.20.1090.10:FF:000007">
    <property type="entry name" value="Pentafunctional AROM polypeptide"/>
    <property type="match status" value="1"/>
</dbReference>
<comment type="similarity">
    <text evidence="27">In the 4th section; belongs to the type-I 3-dehydroquinase family.</text>
</comment>
<dbReference type="Gene3D" id="3.40.50.300">
    <property type="entry name" value="P-loop containing nucleotide triphosphate hydrolases"/>
    <property type="match status" value="1"/>
</dbReference>
<dbReference type="UniPathway" id="UPA00053">
    <property type="reaction ID" value="UER00085"/>
</dbReference>
<comment type="similarity">
    <text evidence="27">In the N-terminal section; belongs to the sugar phosphate cyclases superfamily. Dehydroquinate synthase family.</text>
</comment>
<keyword evidence="20 27" id="KW-0057">Aromatic amino acid biosynthesis</keyword>
<dbReference type="EC" id="4.2.3.4" evidence="27"/>
<comment type="pathway">
    <text evidence="4 27">Metabolic intermediate biosynthesis; chorismate biosynthesis; chorismate from D-erythrose 4-phosphate and phosphoenolpyruvate: step 5/7.</text>
</comment>
<feature type="binding site" evidence="27">
    <location>
        <begin position="469"/>
        <end position="472"/>
    </location>
    <ligand>
        <name>NAD(+)</name>
        <dbReference type="ChEBI" id="CHEBI:57540"/>
    </ligand>
</feature>
<evidence type="ECO:0000256" key="17">
    <source>
        <dbReference type="ARBA" id="ARBA00022840"/>
    </source>
</evidence>
<dbReference type="GO" id="GO:0005737">
    <property type="term" value="C:cytoplasm"/>
    <property type="evidence" value="ECO:0007669"/>
    <property type="project" value="UniProtKB-SubCell"/>
</dbReference>
<dbReference type="InterPro" id="IPR008289">
    <property type="entry name" value="Pentafunct_AroM"/>
</dbReference>
<keyword evidence="19 27" id="KW-0560">Oxidoreductase</keyword>
<evidence type="ECO:0000256" key="11">
    <source>
        <dbReference type="ARBA" id="ARBA00022605"/>
    </source>
</evidence>
<dbReference type="InterPro" id="IPR030960">
    <property type="entry name" value="DHQS/DOIS_N"/>
</dbReference>
<comment type="caution">
    <text evidence="35">The sequence shown here is derived from an EMBL/GenBank/DDBJ whole genome shotgun (WGS) entry which is preliminary data.</text>
</comment>
<evidence type="ECO:0000256" key="9">
    <source>
        <dbReference type="ARBA" id="ARBA00009948"/>
    </source>
</evidence>
<dbReference type="GO" id="GO:0004751">
    <property type="term" value="F:ribose-5-phosphate isomerase activity"/>
    <property type="evidence" value="ECO:0007669"/>
    <property type="project" value="UniProtKB-EC"/>
</dbReference>
<dbReference type="InterPro" id="IPR031322">
    <property type="entry name" value="Shikimate/glucono_kinase"/>
</dbReference>
<dbReference type="SUPFAM" id="SSF56796">
    <property type="entry name" value="Dehydroquinate synthase-like"/>
    <property type="match status" value="1"/>
</dbReference>
<dbReference type="InterPro" id="IPR006264">
    <property type="entry name" value="EPSP_synthase"/>
</dbReference>
<comment type="similarity">
    <text evidence="9 28">Belongs to the EPSP synthase family.</text>
</comment>
<dbReference type="OrthoDB" id="197068at2759"/>
<evidence type="ECO:0000313" key="35">
    <source>
        <dbReference type="EMBL" id="PPQ69503.1"/>
    </source>
</evidence>
<feature type="binding site" evidence="27">
    <location>
        <position position="538"/>
    </location>
    <ligand>
        <name>7-phospho-2-dehydro-3-deoxy-D-arabino-heptonate</name>
        <dbReference type="ChEBI" id="CHEBI:58394"/>
    </ligand>
</feature>
<dbReference type="InterPro" id="IPR027417">
    <property type="entry name" value="P-loop_NTPase"/>
</dbReference>
<dbReference type="GO" id="GO:0004765">
    <property type="term" value="F:shikimate kinase activity"/>
    <property type="evidence" value="ECO:0007669"/>
    <property type="project" value="UniProtKB-UniRule"/>
</dbReference>
<dbReference type="UniPathway" id="UPA00115">
    <property type="reaction ID" value="UER00412"/>
</dbReference>
<dbReference type="InterPro" id="IPR000623">
    <property type="entry name" value="Shikimate_kinase/TSH1"/>
</dbReference>
<dbReference type="SUPFAM" id="SSF51569">
    <property type="entry name" value="Aldolase"/>
    <property type="match status" value="1"/>
</dbReference>
<feature type="binding site" evidence="27">
    <location>
        <begin position="565"/>
        <end position="568"/>
    </location>
    <ligand>
        <name>NAD(+)</name>
        <dbReference type="ChEBI" id="CHEBI:57540"/>
    </ligand>
</feature>
<comment type="subcellular location">
    <subcellularLocation>
        <location evidence="2 27">Cytoplasm</location>
    </subcellularLocation>
</comment>
<dbReference type="GO" id="GO:0009073">
    <property type="term" value="P:aromatic amino acid family biosynthetic process"/>
    <property type="evidence" value="ECO:0007669"/>
    <property type="project" value="UniProtKB-UniRule"/>
</dbReference>
<dbReference type="GO" id="GO:0046872">
    <property type="term" value="F:metal ion binding"/>
    <property type="evidence" value="ECO:0007669"/>
    <property type="project" value="UniProtKB-UniRule"/>
</dbReference>
<dbReference type="Pfam" id="PF18317">
    <property type="entry name" value="SDH_C"/>
    <property type="match status" value="1"/>
</dbReference>
<dbReference type="Pfam" id="PF01487">
    <property type="entry name" value="DHquinase_I"/>
    <property type="match status" value="1"/>
</dbReference>
<feature type="binding site" evidence="27">
    <location>
        <begin position="654"/>
        <end position="658"/>
    </location>
    <ligand>
        <name>7-phospho-2-dehydro-3-deoxy-D-arabino-heptonate</name>
        <dbReference type="ChEBI" id="CHEBI:58394"/>
    </ligand>
</feature>
<dbReference type="FunFam" id="3.30.70.260:FF:000053">
    <property type="entry name" value="Ribose-5-phosphate isomerase, putative"/>
    <property type="match status" value="1"/>
</dbReference>
<dbReference type="NCBIfam" id="TIGR01093">
    <property type="entry name" value="aroD"/>
    <property type="match status" value="1"/>
</dbReference>
<evidence type="ECO:0000256" key="4">
    <source>
        <dbReference type="ARBA" id="ARBA00004842"/>
    </source>
</evidence>
<dbReference type="Gene3D" id="3.40.50.720">
    <property type="entry name" value="NAD(P)-binding Rossmann-like Domain"/>
    <property type="match status" value="1"/>
</dbReference>
<dbReference type="FunFam" id="3.20.20.70:FF:000135">
    <property type="entry name" value="Pentafunctional AROM polypeptide"/>
    <property type="match status" value="1"/>
</dbReference>
<dbReference type="InterPro" id="IPR056179">
    <property type="entry name" value="DHQS_C"/>
</dbReference>
<evidence type="ECO:0000256" key="13">
    <source>
        <dbReference type="ARBA" id="ARBA00022723"/>
    </source>
</evidence>
<comment type="catalytic activity">
    <reaction evidence="25 27">
        <text>shikimate + ATP = 3-phosphoshikimate + ADP + H(+)</text>
        <dbReference type="Rhea" id="RHEA:13121"/>
        <dbReference type="ChEBI" id="CHEBI:15378"/>
        <dbReference type="ChEBI" id="CHEBI:30616"/>
        <dbReference type="ChEBI" id="CHEBI:36208"/>
        <dbReference type="ChEBI" id="CHEBI:145989"/>
        <dbReference type="ChEBI" id="CHEBI:456216"/>
        <dbReference type="EC" id="2.7.1.71"/>
    </reaction>
</comment>
<comment type="similarity">
    <text evidence="27">In the C-terminal section; belongs to the shikimate dehydrogenase family.</text>
</comment>
<dbReference type="Pfam" id="PF01488">
    <property type="entry name" value="Shikimate_DH"/>
    <property type="match status" value="1"/>
</dbReference>
<comment type="catalytic activity">
    <reaction evidence="27">
        <text>shikimate + NADP(+) = 3-dehydroshikimate + NADPH + H(+)</text>
        <dbReference type="Rhea" id="RHEA:17737"/>
        <dbReference type="ChEBI" id="CHEBI:15378"/>
        <dbReference type="ChEBI" id="CHEBI:16630"/>
        <dbReference type="ChEBI" id="CHEBI:36208"/>
        <dbReference type="ChEBI" id="CHEBI:57783"/>
        <dbReference type="ChEBI" id="CHEBI:58349"/>
        <dbReference type="EC" id="1.1.1.25"/>
    </reaction>
</comment>
<dbReference type="NCBIfam" id="TIGR01357">
    <property type="entry name" value="aroB"/>
    <property type="match status" value="1"/>
</dbReference>
<dbReference type="SUPFAM" id="SSF55205">
    <property type="entry name" value="EPT/RTPC-like"/>
    <property type="match status" value="1"/>
</dbReference>
<dbReference type="NCBIfam" id="TIGR00021">
    <property type="entry name" value="rpiA"/>
    <property type="match status" value="1"/>
</dbReference>
<dbReference type="InterPro" id="IPR036291">
    <property type="entry name" value="NAD(P)-bd_dom_sf"/>
</dbReference>
<keyword evidence="16 27" id="KW-0862">Zinc</keyword>
<dbReference type="PROSITE" id="PS00104">
    <property type="entry name" value="EPSP_SYNTHASE_1"/>
    <property type="match status" value="1"/>
</dbReference>
<dbReference type="InterPro" id="IPR013708">
    <property type="entry name" value="Shikimate_DH-bd_N"/>
</dbReference>
<dbReference type="CDD" id="cd01556">
    <property type="entry name" value="EPSP_synthase"/>
    <property type="match status" value="1"/>
</dbReference>
<evidence type="ECO:0000256" key="12">
    <source>
        <dbReference type="ARBA" id="ARBA00022679"/>
    </source>
</evidence>
<keyword evidence="22 27" id="KW-0456">Lyase</keyword>
<feature type="domain" description="3-dehydroquinate synthase C-terminal" evidence="34">
    <location>
        <begin position="577"/>
        <end position="748"/>
    </location>
</feature>
<dbReference type="InterPro" id="IPR010110">
    <property type="entry name" value="Shikimate_DH_AroM-type"/>
</dbReference>
<dbReference type="PROSITE" id="PS00885">
    <property type="entry name" value="EPSP_SYNTHASE_2"/>
    <property type="match status" value="1"/>
</dbReference>
<feature type="region of interest" description="Shikimate dehydrogenase" evidence="27">
    <location>
        <begin position="1689"/>
        <end position="1982"/>
    </location>
</feature>
<dbReference type="InterPro" id="IPR013792">
    <property type="entry name" value="RNA3'P_cycl/enolpyr_Trfase_a/b"/>
</dbReference>
<comment type="catalytic activity">
    <reaction evidence="1">
        <text>aldehydo-D-ribose 5-phosphate = D-ribulose 5-phosphate</text>
        <dbReference type="Rhea" id="RHEA:14657"/>
        <dbReference type="ChEBI" id="CHEBI:58121"/>
        <dbReference type="ChEBI" id="CHEBI:58273"/>
        <dbReference type="EC" id="5.3.1.6"/>
    </reaction>
</comment>
<feature type="binding site" evidence="27">
    <location>
        <position position="677"/>
    </location>
    <ligand>
        <name>7-phospho-2-dehydro-3-deoxy-D-arabino-heptonate</name>
        <dbReference type="ChEBI" id="CHEBI:58394"/>
    </ligand>
</feature>
<accession>A0A409VTD7</accession>
<feature type="domain" description="Enolpyruvate transferase" evidence="29">
    <location>
        <begin position="800"/>
        <end position="1227"/>
    </location>
</feature>
<name>A0A409VTD7_9AGAR</name>
<keyword evidence="12 27" id="KW-0808">Transferase</keyword>
<dbReference type="InterPro" id="IPR013785">
    <property type="entry name" value="Aldolase_TIM"/>
</dbReference>
<dbReference type="InterPro" id="IPR004788">
    <property type="entry name" value="Ribose5P_isomerase_type_A"/>
</dbReference>
<evidence type="ECO:0000256" key="23">
    <source>
        <dbReference type="ARBA" id="ARBA00023268"/>
    </source>
</evidence>
<dbReference type="CDD" id="cd01398">
    <property type="entry name" value="RPI_A"/>
    <property type="match status" value="1"/>
</dbReference>
<dbReference type="InterPro" id="IPR023000">
    <property type="entry name" value="Shikimate_kinase_CS"/>
</dbReference>
<evidence type="ECO:0000256" key="8">
    <source>
        <dbReference type="ARBA" id="ARBA00009349"/>
    </source>
</evidence>
<feature type="binding site" evidence="27">
    <location>
        <begin position="1265"/>
        <end position="1272"/>
    </location>
    <ligand>
        <name>ATP</name>
        <dbReference type="ChEBI" id="CHEBI:30616"/>
    </ligand>
</feature>
<evidence type="ECO:0000313" key="36">
    <source>
        <dbReference type="Proteomes" id="UP000284842"/>
    </source>
</evidence>
<dbReference type="InterPro" id="IPR001381">
    <property type="entry name" value="DHquinase_I"/>
</dbReference>
<dbReference type="HAMAP" id="MF_00210">
    <property type="entry name" value="EPSP_synth"/>
    <property type="match status" value="1"/>
</dbReference>
<keyword evidence="21" id="KW-0413">Isomerase</keyword>
<dbReference type="Gene3D" id="3.40.50.1970">
    <property type="match status" value="1"/>
</dbReference>
<dbReference type="Pfam" id="PF24621">
    <property type="entry name" value="DHQS_C"/>
    <property type="match status" value="1"/>
</dbReference>
<dbReference type="SUPFAM" id="SSF51735">
    <property type="entry name" value="NAD(P)-binding Rossmann-fold domains"/>
    <property type="match status" value="1"/>
</dbReference>
<gene>
    <name evidence="35" type="ORF">CVT24_001457</name>
</gene>
<dbReference type="InterPro" id="IPR023193">
    <property type="entry name" value="EPSP_synthase_CS"/>
</dbReference>
<evidence type="ECO:0000259" key="31">
    <source>
        <dbReference type="Pfam" id="PF01761"/>
    </source>
</evidence>
<feature type="binding site" evidence="27">
    <location>
        <position position="661"/>
    </location>
    <ligand>
        <name>Zn(2+)</name>
        <dbReference type="ChEBI" id="CHEBI:29105"/>
        <note>catalytic</note>
    </ligand>
</feature>
<dbReference type="InterPro" id="IPR006151">
    <property type="entry name" value="Shikm_DH/Glu-tRNA_Rdtase"/>
</dbReference>
<dbReference type="SUPFAM" id="SSF100950">
    <property type="entry name" value="NagB/RpiA/CoA transferase-like"/>
    <property type="match status" value="1"/>
</dbReference>
<dbReference type="EC" id="1.1.1.25" evidence="27"/>
<dbReference type="InterPro" id="IPR037171">
    <property type="entry name" value="NagB/RpiA_transferase-like"/>
</dbReference>
<keyword evidence="13 27" id="KW-0479">Metal-binding</keyword>
<feature type="domain" description="Shikimate dehydrogenase substrate binding N-terminal" evidence="32">
    <location>
        <begin position="1694"/>
        <end position="1775"/>
    </location>
</feature>
<dbReference type="PROSITE" id="PS01128">
    <property type="entry name" value="SHIKIMATE_KINASE"/>
    <property type="match status" value="1"/>
</dbReference>
<dbReference type="SUPFAM" id="SSF52540">
    <property type="entry name" value="P-loop containing nucleoside triphosphate hydrolases"/>
    <property type="match status" value="1"/>
</dbReference>
<comment type="pathway">
    <text evidence="27">Metabolic intermediate biosynthesis; chorismate biosynthesis; chorismate from D-erythrose 4-phosphate and phosphoenolpyruvate: step 3/7.</text>
</comment>
<comment type="similarity">
    <text evidence="27">In the 2nd section; belongs to the EPSP synthase family.</text>
</comment>
<dbReference type="CDD" id="cd01065">
    <property type="entry name" value="NAD_bind_Shikimate_DH"/>
    <property type="match status" value="1"/>
</dbReference>
<comment type="similarity">
    <text evidence="7">Belongs to the ribose 5-phosphate isomerase family.</text>
</comment>
<dbReference type="CDD" id="cd00464">
    <property type="entry name" value="SK"/>
    <property type="match status" value="1"/>
</dbReference>
<dbReference type="NCBIfam" id="TIGR01809">
    <property type="entry name" value="Shik-DH-AROM"/>
    <property type="match status" value="1"/>
</dbReference>
<dbReference type="GO" id="GO:0009052">
    <property type="term" value="P:pentose-phosphate shunt, non-oxidative branch"/>
    <property type="evidence" value="ECO:0007669"/>
    <property type="project" value="InterPro"/>
</dbReference>
<proteinExistence type="inferred from homology"/>
<comment type="similarity">
    <text evidence="8">In the N-terminal section; belongs to the shikimate kinase family.</text>
</comment>
<dbReference type="SUPFAM" id="SSF53223">
    <property type="entry name" value="Aminoacid dehydrogenase-like, N-terminal domain"/>
    <property type="match status" value="1"/>
</dbReference>
<comment type="pathway">
    <text evidence="3 27 28">Metabolic intermediate biosynthesis; chorismate biosynthesis; chorismate from D-erythrose 4-phosphate and phosphoenolpyruvate: step 6/7.</text>
</comment>
<comment type="cofactor">
    <cofactor evidence="27">
        <name>Zn(2+)</name>
        <dbReference type="ChEBI" id="CHEBI:29105"/>
    </cofactor>
    <text evidence="27">Binds 2 Zn(2+) ions per subunit.</text>
</comment>
<dbReference type="InterPro" id="IPR016037">
    <property type="entry name" value="DHQ_synth_AroB"/>
</dbReference>
<dbReference type="GO" id="GO:0009423">
    <property type="term" value="P:chorismate biosynthetic process"/>
    <property type="evidence" value="ECO:0007669"/>
    <property type="project" value="UniProtKB-UniRule"/>
</dbReference>
<dbReference type="FunFam" id="3.65.10.10:FF:000007">
    <property type="entry name" value="Pentafunctional AROM polypeptide"/>
    <property type="match status" value="1"/>
</dbReference>
<keyword evidence="11 27" id="KW-0028">Amino-acid biosynthesis</keyword>
<feature type="binding site" evidence="27">
    <location>
        <position position="580"/>
    </location>
    <ligand>
        <name>Zn(2+)</name>
        <dbReference type="ChEBI" id="CHEBI:29105"/>
        <note>catalytic</note>
    </ligand>
</feature>
<evidence type="ECO:0000256" key="19">
    <source>
        <dbReference type="ARBA" id="ARBA00023002"/>
    </source>
</evidence>
<dbReference type="EMBL" id="NHTK01005983">
    <property type="protein sequence ID" value="PPQ69503.1"/>
    <property type="molecule type" value="Genomic_DNA"/>
</dbReference>
<feature type="binding site" evidence="27">
    <location>
        <begin position="525"/>
        <end position="526"/>
    </location>
    <ligand>
        <name>NAD(+)</name>
        <dbReference type="ChEBI" id="CHEBI:57540"/>
    </ligand>
</feature>
<dbReference type="InterPro" id="IPR041121">
    <property type="entry name" value="SDH_C"/>
</dbReference>
<evidence type="ECO:0000256" key="28">
    <source>
        <dbReference type="RuleBase" id="RU004164"/>
    </source>
</evidence>
<dbReference type="Gene3D" id="3.40.50.10860">
    <property type="entry name" value="Leucine Dehydrogenase, chain A, domain 1"/>
    <property type="match status" value="1"/>
</dbReference>
<feature type="domain" description="Quinate/shikimate 5-dehydrogenase/glutamyl-tRNA reductase" evidence="30">
    <location>
        <begin position="1808"/>
        <end position="1864"/>
    </location>
</feature>
<dbReference type="InterPro" id="IPR036968">
    <property type="entry name" value="Enolpyruvate_Tfrase_sf"/>
</dbReference>
<keyword evidence="36" id="KW-1185">Reference proteome</keyword>
<feature type="binding site" evidence="27">
    <location>
        <position position="661"/>
    </location>
    <ligand>
        <name>7-phospho-2-dehydro-3-deoxy-D-arabino-heptonate</name>
        <dbReference type="ChEBI" id="CHEBI:58394"/>
    </ligand>
</feature>
<keyword evidence="14 27" id="KW-0547">Nucleotide-binding</keyword>
<evidence type="ECO:0000256" key="15">
    <source>
        <dbReference type="ARBA" id="ARBA00022777"/>
    </source>
</evidence>
<dbReference type="PANTHER" id="PTHR21090:SF5">
    <property type="entry name" value="PENTAFUNCTIONAL AROM POLYPEPTIDE"/>
    <property type="match status" value="1"/>
</dbReference>
<dbReference type="Gene3D" id="3.30.70.260">
    <property type="match status" value="1"/>
</dbReference>
<dbReference type="HAMAP" id="MF_00109">
    <property type="entry name" value="Shikimate_kinase"/>
    <property type="match status" value="1"/>
</dbReference>
<dbReference type="InterPro" id="IPR046346">
    <property type="entry name" value="Aminoacid_DH-like_N_sf"/>
</dbReference>
<feature type="domain" description="3-dehydroquinate synthase N-terminal" evidence="31">
    <location>
        <begin position="464"/>
        <end position="575"/>
    </location>
</feature>
<dbReference type="EC" id="2.7.1.71" evidence="27"/>
<evidence type="ECO:0000256" key="14">
    <source>
        <dbReference type="ARBA" id="ARBA00022741"/>
    </source>
</evidence>
<dbReference type="PRINTS" id="PR01100">
    <property type="entry name" value="SHIKIMTKNASE"/>
</dbReference>
<dbReference type="Gene3D" id="3.20.20.70">
    <property type="entry name" value="Aldolase class I"/>
    <property type="match status" value="1"/>
</dbReference>
<evidence type="ECO:0000259" key="30">
    <source>
        <dbReference type="Pfam" id="PF01488"/>
    </source>
</evidence>
<sequence>MIAAGLLASETVHGFKRQLHIQKKGSHTRIRIAVRAFTTQNTRLQSDTHTDTRVRLIIALRGNTPSVAALGGTCRLFLHSHHNHNQSYWKDSLKGYQRRYFTVDQHSNMPLPSQVHPDVPTTPVVAQIRPVGLGLPDNVLNRAEEAAKNPPKLPMDPIEQSKLLAAYKAVDDHVKPEHRVIGIGSGSTVPYVVDRIVQQGHELNKNRVFIPTGFQSKQLIVAAGLLLGDVDQYPTIDVTLDGADEVDKDLNCVKGGGACHLREKVLAEAARTFILVADHRKNVEYLGTNFKQGVPIEVVPFAYAKVLQNLHHVLGCPEATLRMAVKKAGPVVSDNGNFIIDAPFGRDKMEDPYTIMAQIKMLTGVVEVGLFCKMAKAAYFGNQVGMDLYTTDIFKVSILGKDSIHCGFHLVPYIAKTVIATLPSSTYVLITDTNIADLHLAAFQNDFDAELEKAGSKARFLSHVISPGETSKSREGKAGIEDFLLLNKCTRDTVILALGGGVIGDLVGFVAATFMRGVRFVQIPTTLLAMVDSSVGGKTAIDTPHGKNLIGAFWQPEYIFIDAAFLETLPTREFSNGMAEVVKTAAIWNEQEFISLESRSAEIFAAIQTPSQNCAGRSKVTRSSQQDLLLSVIVGSISVKAHIVTIDERETGLRNLVNFGHTIGHAIEAVLTPTILHGECVSVGMILEAEISRQMGILTQVGVGRLTRCLKAYNLPVTLSDTRISTLPSAKLLTVDRLLDIMRIDKKNSGPEKKIVILKRIGKTYEEKATIVKDAVIAKTLSEAAKVIPSIPSKNPVKMATPGSKSISNRALVLAALGQGTCRLKNLLHSDDTQVMMAALSELKGAKFSWEDGGETLVVEGGKGSLTVPPKGKELYLGNAGTAARFLTTVCTLVQSTPGADGEYTVITGNARMKQRPIGPLVTALQANGSVISFLESQGCLPLAIAPQGLAGGNIQLAASVSSQYVSSILLCAPYARQPIVLELIGGQVISQPYIDMTIAMMRTFGINVTRRTGEDGKPLDVYDIPTGVYTNPSDYNIESDASSATYPLAIAAITGTSCTIQNIGSASLQGDAKFAKEVLEKMGCQVVQTETETTVQGPPVGTLQAIEEVDMEEMTDAFLTATALAAVANGKTRILGIANQRVKECNRIRAMMDQLAKFGVETIELDDGLEIIGKPMDQLKQGVSVHCYDDHRVAMAFSVLSTVVPETIIEEKRCVEKTWPNWWDDLENKIGIKVEGVDLATLVAESSASATQNKVANASVVLIGMRGTGKTYVGNLASSALSWPCIDADKYLEEKHSIGVREFVQQRGWEEFRAAELAVLKELIKDYGTGYILSLGGGIVESPAARDVLKEYGKKGPVVHVVRPLEDIVAYLSSETDRPAYGESISEVYQRRAPWYAECRNFIFDNKFDEGVEEKGTFAEVARFFRHVSGVQPNLAANLAPGHRSYFLSLTYPDIKQAVPHIDELTQGVDALELRADLLKSSKDYEAIGETIPRLEYVQEQVTALRRASSLPIVFTVRTKAQGGAFPDAAQQEAVDLLRLALQLGVEYVDVEITLPEKSVKELVARKGFSQVIASWHDWSGAMKWDGELVKEKYAAAHRVGDIVKIVGKASSIQDNFALYNFVNKMSTNADAKPIIAINMGLEGQMSRILNATFSPVSHPLLPNKAAPGQLSFKQIQQALHLLGLMPARRFYLFGTPISQSMSPTLHNTGFEILGLPHHYELLETKDVGEELKMAITAPGFGGASVTIPHKLDVIPLLDKLTPAAEAIGAVNTIIPSPTSKENAAPILLGDNTDWLGIKAAVSSRLGSSKIHAGLVIGAGGTARAAIYALNALGAETIYLFNRTKSKAVDLAAVFGDAPVKVVDNIDAWGPGLAPNVIVSTVPASALTLDTSAFDSRAMQLSSDLFAYKRGPAVVVDMAYRPAETALLKLAKEAGHANWAAVPGLEVLLEQGYEQFKAWTGRTCPKSQVAHVVWARYNASA</sequence>
<comment type="catalytic activity">
    <reaction evidence="27">
        <text>3-dehydroquinate = 3-dehydroshikimate + H2O</text>
        <dbReference type="Rhea" id="RHEA:21096"/>
        <dbReference type="ChEBI" id="CHEBI:15377"/>
        <dbReference type="ChEBI" id="CHEBI:16630"/>
        <dbReference type="ChEBI" id="CHEBI:32364"/>
        <dbReference type="EC" id="4.2.1.10"/>
    </reaction>
</comment>
<keyword evidence="17 27" id="KW-0067">ATP-binding</keyword>
<feature type="binding site" evidence="27">
    <location>
        <position position="576"/>
    </location>
    <ligand>
        <name>NAD(+)</name>
        <dbReference type="ChEBI" id="CHEBI:57540"/>
    </ligand>
</feature>
<protein>
    <recommendedName>
        <fullName evidence="27">Pentafunctional AROM polypeptide</fullName>
    </recommendedName>
    <domain>
        <recommendedName>
            <fullName evidence="27">3-dehydroquinate synthase</fullName>
            <shortName evidence="27">DHQS</shortName>
            <ecNumber evidence="27">4.2.3.4</ecNumber>
        </recommendedName>
    </domain>
    <domain>
        <recommendedName>
            <fullName evidence="27">3-phosphoshikimate 1-carboxyvinyltransferase</fullName>
            <ecNumber evidence="27">2.5.1.19</ecNumber>
        </recommendedName>
        <alternativeName>
            <fullName evidence="27">5-enolpyruvylshikimate-3-phosphate synthase</fullName>
            <shortName evidence="27">EPSP synthase</shortName>
            <shortName evidence="27">EPSPS</shortName>
        </alternativeName>
    </domain>
    <domain>
        <recommendedName>
            <fullName evidence="27">Shikimate kinase</fullName>
            <shortName evidence="27">SK</shortName>
            <ecNumber evidence="27">2.7.1.71</ecNumber>
        </recommendedName>
    </domain>
    <domain>
        <recommendedName>
            <fullName evidence="27">3-dehydroquinate dehydratase</fullName>
            <shortName evidence="27">3-dehydroquinase</shortName>
            <ecNumber evidence="27">4.2.1.10</ecNumber>
        </recommendedName>
    </domain>
    <domain>
        <recommendedName>
            <fullName evidence="27">Shikimate dehydrogenase</fullName>
            <ecNumber evidence="27">1.1.1.25</ecNumber>
        </recommendedName>
    </domain>
</protein>
<dbReference type="GO" id="GO:0008652">
    <property type="term" value="P:amino acid biosynthetic process"/>
    <property type="evidence" value="ECO:0007669"/>
    <property type="project" value="UniProtKB-KW"/>
</dbReference>
<dbReference type="InParanoid" id="A0A409VTD7"/>
<dbReference type="EC" id="2.5.1.19" evidence="27"/>
<evidence type="ECO:0000256" key="21">
    <source>
        <dbReference type="ARBA" id="ARBA00023235"/>
    </source>
</evidence>
<comment type="pathway">
    <text evidence="27">Metabolic intermediate biosynthesis; chorismate biosynthesis; chorismate from D-erythrose 4-phosphate and phosphoenolpyruvate: step 2/7.</text>
</comment>
<dbReference type="GO" id="GO:0004764">
    <property type="term" value="F:shikimate 3-dehydrogenase (NADP+) activity"/>
    <property type="evidence" value="ECO:0007669"/>
    <property type="project" value="UniProtKB-UniRule"/>
</dbReference>
<feature type="binding site" evidence="27">
    <location>
        <begin position="500"/>
        <end position="502"/>
    </location>
    <ligand>
        <name>NAD(+)</name>
        <dbReference type="ChEBI" id="CHEBI:57540"/>
    </ligand>
</feature>
<feature type="binding site" evidence="27">
    <location>
        <position position="548"/>
    </location>
    <ligand>
        <name>7-phospho-2-dehydro-3-deoxy-D-arabino-heptonate</name>
        <dbReference type="ChEBI" id="CHEBI:58394"/>
    </ligand>
</feature>
<feature type="active site" description="For EPSP synthase activity" evidence="27">
    <location>
        <position position="1215"/>
    </location>
</feature>
<feature type="binding site" evidence="27">
    <location>
        <position position="746"/>
    </location>
    <ligand>
        <name>7-phospho-2-dehydro-3-deoxy-D-arabino-heptonate</name>
        <dbReference type="ChEBI" id="CHEBI:58394"/>
    </ligand>
</feature>
<dbReference type="GO" id="GO:0003866">
    <property type="term" value="F:3-phosphoshikimate 1-carboxyvinyltransferase activity"/>
    <property type="evidence" value="ECO:0007669"/>
    <property type="project" value="UniProtKB-UniRule"/>
</dbReference>
<feature type="active site" description="Proton acceptor; for 3-dehydroquinate dehydratase activity" evidence="27">
    <location>
        <position position="1578"/>
    </location>
</feature>
<dbReference type="Proteomes" id="UP000284842">
    <property type="component" value="Unassembled WGS sequence"/>
</dbReference>
<dbReference type="EC" id="4.2.1.10" evidence="27"/>
<evidence type="ECO:0000256" key="24">
    <source>
        <dbReference type="ARBA" id="ARBA00044633"/>
    </source>
</evidence>
<feature type="active site" description="Schiff-base intermediate with substrate; for 3-dehydroquinate dehydratase activity" evidence="27">
    <location>
        <position position="1606"/>
    </location>
</feature>
<keyword evidence="10 27" id="KW-0963">Cytoplasm</keyword>
<evidence type="ECO:0000256" key="3">
    <source>
        <dbReference type="ARBA" id="ARBA00004811"/>
    </source>
</evidence>
<dbReference type="GO" id="GO:0005524">
    <property type="term" value="F:ATP binding"/>
    <property type="evidence" value="ECO:0007669"/>
    <property type="project" value="UniProtKB-UniRule"/>
</dbReference>
<evidence type="ECO:0000256" key="10">
    <source>
        <dbReference type="ARBA" id="ARBA00022490"/>
    </source>
</evidence>
<comment type="catalytic activity">
    <reaction evidence="27">
        <text>7-phospho-2-dehydro-3-deoxy-D-arabino-heptonate = 3-dehydroquinate + phosphate</text>
        <dbReference type="Rhea" id="RHEA:21968"/>
        <dbReference type="ChEBI" id="CHEBI:32364"/>
        <dbReference type="ChEBI" id="CHEBI:43474"/>
        <dbReference type="ChEBI" id="CHEBI:58394"/>
        <dbReference type="EC" id="4.2.3.4"/>
    </reaction>
</comment>
<feature type="region of interest" description="3-dehydroquinate synthase" evidence="27">
    <location>
        <begin position="1"/>
        <end position="774"/>
    </location>
</feature>
<dbReference type="STRING" id="181874.A0A409VTD7"/>
<dbReference type="InterPro" id="IPR001986">
    <property type="entry name" value="Enolpyruvate_Tfrase_dom"/>
</dbReference>
<evidence type="ECO:0000256" key="22">
    <source>
        <dbReference type="ARBA" id="ARBA00023239"/>
    </source>
</evidence>
<feature type="domain" description="SDH C-terminal" evidence="33">
    <location>
        <begin position="1945"/>
        <end position="1971"/>
    </location>
</feature>
<evidence type="ECO:0000256" key="27">
    <source>
        <dbReference type="HAMAP-Rule" id="MF_03143"/>
    </source>
</evidence>
<evidence type="ECO:0000256" key="7">
    <source>
        <dbReference type="ARBA" id="ARBA00008088"/>
    </source>
</evidence>
<dbReference type="FunCoup" id="A0A409VTD7">
    <property type="interactions" value="92"/>
</dbReference>
<feature type="binding site" evidence="27">
    <location>
        <begin position="432"/>
        <end position="434"/>
    </location>
    <ligand>
        <name>NAD(+)</name>
        <dbReference type="ChEBI" id="CHEBI:57540"/>
    </ligand>
</feature>
<comment type="function">
    <text evidence="26 27">The AROM polypeptide catalyzes 5 consecutive enzymatic reactions in prechorismate polyaromatic amino acid biosynthesis.</text>
</comment>
<dbReference type="Pfam" id="PF08501">
    <property type="entry name" value="Shikimate_dh_N"/>
    <property type="match status" value="1"/>
</dbReference>
<dbReference type="FunFam" id="3.40.50.1360:FF:000014">
    <property type="entry name" value="Ribose 5-phosphate isomerase"/>
    <property type="match status" value="1"/>
</dbReference>
<keyword evidence="23 27" id="KW-0511">Multifunctional enzyme</keyword>
<dbReference type="Gene3D" id="3.65.10.10">
    <property type="entry name" value="Enolpyruvate transferase domain"/>
    <property type="match status" value="2"/>
</dbReference>
<evidence type="ECO:0000256" key="6">
    <source>
        <dbReference type="ARBA" id="ARBA00006477"/>
    </source>
</evidence>
<dbReference type="Pfam" id="PF01761">
    <property type="entry name" value="DHQ_synthase"/>
    <property type="match status" value="1"/>
</dbReference>
<dbReference type="HAMAP" id="MF_03143">
    <property type="entry name" value="Pentafunct_AroM"/>
    <property type="match status" value="1"/>
</dbReference>
<dbReference type="CDD" id="cd08195">
    <property type="entry name" value="DHQS"/>
    <property type="match status" value="1"/>
</dbReference>
<keyword evidence="15 27" id="KW-0418">Kinase</keyword>
<dbReference type="Pfam" id="PF00275">
    <property type="entry name" value="EPSP_synthase"/>
    <property type="match status" value="1"/>
</dbReference>
<organism evidence="35 36">
    <name type="scientific">Panaeolus cyanescens</name>
    <dbReference type="NCBI Taxonomy" id="181874"/>
    <lineage>
        <taxon>Eukaryota</taxon>
        <taxon>Fungi</taxon>
        <taxon>Dikarya</taxon>
        <taxon>Basidiomycota</taxon>
        <taxon>Agaricomycotina</taxon>
        <taxon>Agaricomycetes</taxon>
        <taxon>Agaricomycetidae</taxon>
        <taxon>Agaricales</taxon>
        <taxon>Agaricineae</taxon>
        <taxon>Galeropsidaceae</taxon>
        <taxon>Panaeolus</taxon>
    </lineage>
</organism>
<evidence type="ECO:0000256" key="20">
    <source>
        <dbReference type="ARBA" id="ARBA00023141"/>
    </source>
</evidence>